<dbReference type="InterPro" id="IPR036869">
    <property type="entry name" value="J_dom_sf"/>
</dbReference>
<accession>A0AAW0JD08</accession>
<evidence type="ECO:0000256" key="1">
    <source>
        <dbReference type="SAM" id="MobiDB-lite"/>
    </source>
</evidence>
<evidence type="ECO:0000259" key="2">
    <source>
        <dbReference type="PROSITE" id="PS50076"/>
    </source>
</evidence>
<dbReference type="PROSITE" id="PS50076">
    <property type="entry name" value="DNAJ_2"/>
    <property type="match status" value="1"/>
</dbReference>
<organism evidence="3 4">
    <name type="scientific">Quercus suber</name>
    <name type="common">Cork oak</name>
    <dbReference type="NCBI Taxonomy" id="58331"/>
    <lineage>
        <taxon>Eukaryota</taxon>
        <taxon>Viridiplantae</taxon>
        <taxon>Streptophyta</taxon>
        <taxon>Embryophyta</taxon>
        <taxon>Tracheophyta</taxon>
        <taxon>Spermatophyta</taxon>
        <taxon>Magnoliopsida</taxon>
        <taxon>eudicotyledons</taxon>
        <taxon>Gunneridae</taxon>
        <taxon>Pentapetalae</taxon>
        <taxon>rosids</taxon>
        <taxon>fabids</taxon>
        <taxon>Fagales</taxon>
        <taxon>Fagaceae</taxon>
        <taxon>Quercus</taxon>
    </lineage>
</organism>
<sequence length="273" mass="31215">MARVGQESDFKACLATQICSISTRSIACTHRQGCSLVKSPFIDWYHILGVEENAGTEVLRKQYHKLGGLVPLMETLQLHPDKNKHPKAETAFKLVSEAYARLSDSAKRKAFDLERWNYSCLECNTIPYTARNSSASKPKGGNHTSQSRSHKILRGLKDIRERFREEARVIQNCLKTTATSRKESPLFNPPNHLFPSNQKTQKESPVFNPSDYSFQGGYPHLRTRLCRKPENHWYLQTGNVMNCEKGSWRYDIPIFEVRSEAAMFRSKSACVRS</sequence>
<dbReference type="InterPro" id="IPR001623">
    <property type="entry name" value="DnaJ_domain"/>
</dbReference>
<dbReference type="InterPro" id="IPR018253">
    <property type="entry name" value="DnaJ_domain_CS"/>
</dbReference>
<feature type="region of interest" description="Disordered" evidence="1">
    <location>
        <begin position="184"/>
        <end position="205"/>
    </location>
</feature>
<dbReference type="SUPFAM" id="SSF46565">
    <property type="entry name" value="Chaperone J-domain"/>
    <property type="match status" value="1"/>
</dbReference>
<dbReference type="PANTHER" id="PTHR44137">
    <property type="entry name" value="BNAC03G44070D PROTEIN"/>
    <property type="match status" value="1"/>
</dbReference>
<evidence type="ECO:0000313" key="3">
    <source>
        <dbReference type="EMBL" id="KAK7824777.1"/>
    </source>
</evidence>
<dbReference type="PROSITE" id="PS00636">
    <property type="entry name" value="DNAJ_1"/>
    <property type="match status" value="1"/>
</dbReference>
<proteinExistence type="predicted"/>
<comment type="caution">
    <text evidence="3">The sequence shown here is derived from an EMBL/GenBank/DDBJ whole genome shotgun (WGS) entry which is preliminary data.</text>
</comment>
<dbReference type="PRINTS" id="PR00625">
    <property type="entry name" value="JDOMAIN"/>
</dbReference>
<reference evidence="3 4" key="1">
    <citation type="journal article" date="2018" name="Sci. Data">
        <title>The draft genome sequence of cork oak.</title>
        <authorList>
            <person name="Ramos A.M."/>
            <person name="Usie A."/>
            <person name="Barbosa P."/>
            <person name="Barros P.M."/>
            <person name="Capote T."/>
            <person name="Chaves I."/>
            <person name="Simoes F."/>
            <person name="Abreu I."/>
            <person name="Carrasquinho I."/>
            <person name="Faro C."/>
            <person name="Guimaraes J.B."/>
            <person name="Mendonca D."/>
            <person name="Nobrega F."/>
            <person name="Rodrigues L."/>
            <person name="Saibo N.J.M."/>
            <person name="Varela M.C."/>
            <person name="Egas C."/>
            <person name="Matos J."/>
            <person name="Miguel C.M."/>
            <person name="Oliveira M.M."/>
            <person name="Ricardo C.P."/>
            <person name="Goncalves S."/>
        </authorList>
    </citation>
    <scope>NUCLEOTIDE SEQUENCE [LARGE SCALE GENOMIC DNA]</scope>
    <source>
        <strain evidence="4">cv. HL8</strain>
    </source>
</reference>
<dbReference type="SMART" id="SM00271">
    <property type="entry name" value="DnaJ"/>
    <property type="match status" value="1"/>
</dbReference>
<dbReference type="Proteomes" id="UP000237347">
    <property type="component" value="Unassembled WGS sequence"/>
</dbReference>
<dbReference type="CDD" id="cd06257">
    <property type="entry name" value="DnaJ"/>
    <property type="match status" value="1"/>
</dbReference>
<gene>
    <name evidence="3" type="primary">dnaJ_7</name>
    <name evidence="3" type="ORF">CFP56_034048</name>
</gene>
<dbReference type="Pfam" id="PF00226">
    <property type="entry name" value="DnaJ"/>
    <property type="match status" value="1"/>
</dbReference>
<feature type="region of interest" description="Disordered" evidence="1">
    <location>
        <begin position="131"/>
        <end position="150"/>
    </location>
</feature>
<dbReference type="EMBL" id="PKMF04000593">
    <property type="protein sequence ID" value="KAK7824777.1"/>
    <property type="molecule type" value="Genomic_DNA"/>
</dbReference>
<keyword evidence="4" id="KW-1185">Reference proteome</keyword>
<dbReference type="PANTHER" id="PTHR44137:SF13">
    <property type="entry name" value="CHAPERONE DNAJ-DOMAIN SUPERFAMILY PROTEIN"/>
    <property type="match status" value="1"/>
</dbReference>
<dbReference type="AlphaFoldDB" id="A0AAW0JD08"/>
<feature type="compositionally biased region" description="Polar residues" evidence="1">
    <location>
        <begin position="131"/>
        <end position="147"/>
    </location>
</feature>
<protein>
    <submittedName>
        <fullName evidence="3">Chaperone protein dnaj</fullName>
    </submittedName>
</protein>
<dbReference type="Gene3D" id="1.10.287.110">
    <property type="entry name" value="DnaJ domain"/>
    <property type="match status" value="1"/>
</dbReference>
<name>A0AAW0JD08_QUESU</name>
<feature type="domain" description="J" evidence="2">
    <location>
        <begin position="43"/>
        <end position="115"/>
    </location>
</feature>
<evidence type="ECO:0000313" key="4">
    <source>
        <dbReference type="Proteomes" id="UP000237347"/>
    </source>
</evidence>